<accession>A0ACB6RBF7</accession>
<gene>
    <name evidence="1" type="ORF">BDR25DRAFT_349599</name>
</gene>
<keyword evidence="2" id="KW-1185">Reference proteome</keyword>
<sequence length="379" mass="42969">MAEFYMVEMIEMKLDETRALVDLLIPNNHPTFPHKPSTLRSENGLTASVQNLFDDQTPFCSENFGVVPTIPFAQSFQGHSFPSSLAYPSLRKKTASVSTYQALLQPCFSHMAPLTYKHSTFTHASIMTSAFSDHEFSKKATMILPSFLASSETLPLHGTWRRDLNELTFSSRPLSKSRIPLPRRADHTSPGCRIIPSRCPIDTKNDSMEARIWGCASQIEFPNRSMRMENWSNEVVCRVTIKLLLFPRSLVIDKSTPRKTSLCSPLSLLQTTLIFPPRNSPNPLYLNRLNTLVSSILPHKCGRLDDSGRGPHVLSGSDIGNHRFTKVRPSTLEKRLSTGQRVRLSSTWYQEDVSERLILGYIYVLYIFFMYDIDLEFAG</sequence>
<proteinExistence type="predicted"/>
<reference evidence="1" key="1">
    <citation type="journal article" date="2020" name="Stud. Mycol.">
        <title>101 Dothideomycetes genomes: a test case for predicting lifestyles and emergence of pathogens.</title>
        <authorList>
            <person name="Haridas S."/>
            <person name="Albert R."/>
            <person name="Binder M."/>
            <person name="Bloem J."/>
            <person name="Labutti K."/>
            <person name="Salamov A."/>
            <person name="Andreopoulos B."/>
            <person name="Baker S."/>
            <person name="Barry K."/>
            <person name="Bills G."/>
            <person name="Bluhm B."/>
            <person name="Cannon C."/>
            <person name="Castanera R."/>
            <person name="Culley D."/>
            <person name="Daum C."/>
            <person name="Ezra D."/>
            <person name="Gonzalez J."/>
            <person name="Henrissat B."/>
            <person name="Kuo A."/>
            <person name="Liang C."/>
            <person name="Lipzen A."/>
            <person name="Lutzoni F."/>
            <person name="Magnuson J."/>
            <person name="Mondo S."/>
            <person name="Nolan M."/>
            <person name="Ohm R."/>
            <person name="Pangilinan J."/>
            <person name="Park H.-J."/>
            <person name="Ramirez L."/>
            <person name="Alfaro M."/>
            <person name="Sun H."/>
            <person name="Tritt A."/>
            <person name="Yoshinaga Y."/>
            <person name="Zwiers L.-H."/>
            <person name="Turgeon B."/>
            <person name="Goodwin S."/>
            <person name="Spatafora J."/>
            <person name="Crous P."/>
            <person name="Grigoriev I."/>
        </authorList>
    </citation>
    <scope>NUCLEOTIDE SEQUENCE</scope>
    <source>
        <strain evidence="1">ATCC 200398</strain>
    </source>
</reference>
<evidence type="ECO:0000313" key="2">
    <source>
        <dbReference type="Proteomes" id="UP000799755"/>
    </source>
</evidence>
<protein>
    <submittedName>
        <fullName evidence="1">Uncharacterized protein</fullName>
    </submittedName>
</protein>
<comment type="caution">
    <text evidence="1">The sequence shown here is derived from an EMBL/GenBank/DDBJ whole genome shotgun (WGS) entry which is preliminary data.</text>
</comment>
<name>A0ACB6RBF7_9PLEO</name>
<dbReference type="Proteomes" id="UP000799755">
    <property type="component" value="Unassembled WGS sequence"/>
</dbReference>
<organism evidence="1 2">
    <name type="scientific">Lindgomyces ingoldianus</name>
    <dbReference type="NCBI Taxonomy" id="673940"/>
    <lineage>
        <taxon>Eukaryota</taxon>
        <taxon>Fungi</taxon>
        <taxon>Dikarya</taxon>
        <taxon>Ascomycota</taxon>
        <taxon>Pezizomycotina</taxon>
        <taxon>Dothideomycetes</taxon>
        <taxon>Pleosporomycetidae</taxon>
        <taxon>Pleosporales</taxon>
        <taxon>Lindgomycetaceae</taxon>
        <taxon>Lindgomyces</taxon>
    </lineage>
</organism>
<dbReference type="EMBL" id="MU003494">
    <property type="protein sequence ID" value="KAF2476521.1"/>
    <property type="molecule type" value="Genomic_DNA"/>
</dbReference>
<evidence type="ECO:0000313" key="1">
    <source>
        <dbReference type="EMBL" id="KAF2476521.1"/>
    </source>
</evidence>